<sequence length="37" mass="4073">VEEELDALRAAESKQRAAADAKAGKKPQPFKNLKAEY</sequence>
<proteinExistence type="predicted"/>
<evidence type="ECO:0000313" key="2">
    <source>
        <dbReference type="EMBL" id="GAG51110.1"/>
    </source>
</evidence>
<evidence type="ECO:0000256" key="1">
    <source>
        <dbReference type="SAM" id="MobiDB-lite"/>
    </source>
</evidence>
<dbReference type="EMBL" id="BARS01052060">
    <property type="protein sequence ID" value="GAG51110.1"/>
    <property type="molecule type" value="Genomic_DNA"/>
</dbReference>
<feature type="non-terminal residue" evidence="2">
    <location>
        <position position="1"/>
    </location>
</feature>
<organism evidence="2">
    <name type="scientific">marine sediment metagenome</name>
    <dbReference type="NCBI Taxonomy" id="412755"/>
    <lineage>
        <taxon>unclassified sequences</taxon>
        <taxon>metagenomes</taxon>
        <taxon>ecological metagenomes</taxon>
    </lineage>
</organism>
<name>X0Y5R8_9ZZZZ</name>
<dbReference type="AlphaFoldDB" id="X0Y5R8"/>
<accession>X0Y5R8</accession>
<reference evidence="2" key="1">
    <citation type="journal article" date="2014" name="Front. Microbiol.">
        <title>High frequency of phylogenetically diverse reductive dehalogenase-homologous genes in deep subseafloor sedimentary metagenomes.</title>
        <authorList>
            <person name="Kawai M."/>
            <person name="Futagami T."/>
            <person name="Toyoda A."/>
            <person name="Takaki Y."/>
            <person name="Nishi S."/>
            <person name="Hori S."/>
            <person name="Arai W."/>
            <person name="Tsubouchi T."/>
            <person name="Morono Y."/>
            <person name="Uchiyama I."/>
            <person name="Ito T."/>
            <person name="Fujiyama A."/>
            <person name="Inagaki F."/>
            <person name="Takami H."/>
        </authorList>
    </citation>
    <scope>NUCLEOTIDE SEQUENCE</scope>
    <source>
        <strain evidence="2">Expedition CK06-06</strain>
    </source>
</reference>
<comment type="caution">
    <text evidence="2">The sequence shown here is derived from an EMBL/GenBank/DDBJ whole genome shotgun (WGS) entry which is preliminary data.</text>
</comment>
<protein>
    <submittedName>
        <fullName evidence="2">Uncharacterized protein</fullName>
    </submittedName>
</protein>
<feature type="region of interest" description="Disordered" evidence="1">
    <location>
        <begin position="1"/>
        <end position="37"/>
    </location>
</feature>
<gene>
    <name evidence="2" type="ORF">S01H1_77459</name>
</gene>
<feature type="compositionally biased region" description="Basic and acidic residues" evidence="1">
    <location>
        <begin position="1"/>
        <end position="23"/>
    </location>
</feature>